<feature type="non-terminal residue" evidence="2">
    <location>
        <position position="1"/>
    </location>
</feature>
<dbReference type="InterPro" id="IPR001796">
    <property type="entry name" value="DHFR_dom"/>
</dbReference>
<evidence type="ECO:0000259" key="1">
    <source>
        <dbReference type="Pfam" id="PF00186"/>
    </source>
</evidence>
<protein>
    <recommendedName>
        <fullName evidence="1">DHFR domain-containing protein</fullName>
    </recommendedName>
</protein>
<dbReference type="GO" id="GO:0046654">
    <property type="term" value="P:tetrahydrofolate biosynthetic process"/>
    <property type="evidence" value="ECO:0007669"/>
    <property type="project" value="InterPro"/>
</dbReference>
<dbReference type="SUPFAM" id="SSF53597">
    <property type="entry name" value="Dihydrofolate reductase-like"/>
    <property type="match status" value="1"/>
</dbReference>
<reference evidence="2" key="1">
    <citation type="submission" date="2018-05" db="EMBL/GenBank/DDBJ databases">
        <authorList>
            <person name="Lanie J.A."/>
            <person name="Ng W.-L."/>
            <person name="Kazmierczak K.M."/>
            <person name="Andrzejewski T.M."/>
            <person name="Davidsen T.M."/>
            <person name="Wayne K.J."/>
            <person name="Tettelin H."/>
            <person name="Glass J.I."/>
            <person name="Rusch D."/>
            <person name="Podicherti R."/>
            <person name="Tsui H.-C.T."/>
            <person name="Winkler M.E."/>
        </authorList>
    </citation>
    <scope>NUCLEOTIDE SEQUENCE</scope>
</reference>
<feature type="domain" description="DHFR" evidence="1">
    <location>
        <begin position="4"/>
        <end position="104"/>
    </location>
</feature>
<name>A0A382EK85_9ZZZZ</name>
<dbReference type="AlphaFoldDB" id="A0A382EK85"/>
<proteinExistence type="predicted"/>
<dbReference type="Pfam" id="PF00186">
    <property type="entry name" value="DHFR_1"/>
    <property type="match status" value="1"/>
</dbReference>
<dbReference type="EMBL" id="UINC01044641">
    <property type="protein sequence ID" value="SVB50361.1"/>
    <property type="molecule type" value="Genomic_DNA"/>
</dbReference>
<organism evidence="2">
    <name type="scientific">marine metagenome</name>
    <dbReference type="NCBI Taxonomy" id="408172"/>
    <lineage>
        <taxon>unclassified sequences</taxon>
        <taxon>metagenomes</taxon>
        <taxon>ecological metagenomes</taxon>
    </lineage>
</organism>
<dbReference type="GO" id="GO:0004146">
    <property type="term" value="F:dihydrofolate reductase activity"/>
    <property type="evidence" value="ECO:0007669"/>
    <property type="project" value="InterPro"/>
</dbReference>
<accession>A0A382EK85</accession>
<dbReference type="Gene3D" id="3.40.430.10">
    <property type="entry name" value="Dihydrofolate Reductase, subunit A"/>
    <property type="match status" value="1"/>
</dbReference>
<evidence type="ECO:0000313" key="2">
    <source>
        <dbReference type="EMBL" id="SVB50361.1"/>
    </source>
</evidence>
<sequence>VDVILTAAVTANGMISRHSSETVEWSADLPLFRKQTMGQTVVMGSVTEKTLATELDGRSIVVMHREMKPETVLSEVLTDKCFIIGGAKTYSRFAPFLTHLYLTFHPLIFQSEAVPLFFDLKKELNLSFCKKVSVDEKREIYQSQYKVIACS</sequence>
<dbReference type="InterPro" id="IPR024072">
    <property type="entry name" value="DHFR-like_dom_sf"/>
</dbReference>
<gene>
    <name evidence="2" type="ORF">METZ01_LOCUS203215</name>
</gene>